<reference evidence="8 9" key="1">
    <citation type="submission" date="2024-04" db="EMBL/GenBank/DDBJ databases">
        <title>Genome assembly C_amara_ONT_v2.</title>
        <authorList>
            <person name="Yant L."/>
            <person name="Moore C."/>
            <person name="Slenker M."/>
        </authorList>
    </citation>
    <scope>NUCLEOTIDE SEQUENCE [LARGE SCALE GENOMIC DNA]</scope>
    <source>
        <tissue evidence="8">Leaf</tissue>
    </source>
</reference>
<evidence type="ECO:0000256" key="5">
    <source>
        <dbReference type="SAM" id="MobiDB-lite"/>
    </source>
</evidence>
<proteinExistence type="predicted"/>
<feature type="region of interest" description="Disordered" evidence="5">
    <location>
        <begin position="133"/>
        <end position="176"/>
    </location>
</feature>
<feature type="compositionally biased region" description="Low complexity" evidence="5">
    <location>
        <begin position="145"/>
        <end position="175"/>
    </location>
</feature>
<evidence type="ECO:0000256" key="1">
    <source>
        <dbReference type="ARBA" id="ARBA00022723"/>
    </source>
</evidence>
<protein>
    <submittedName>
        <fullName evidence="8">Blue copper protein</fullName>
    </submittedName>
</protein>
<dbReference type="InterPro" id="IPR003245">
    <property type="entry name" value="Phytocyanin_dom"/>
</dbReference>
<keyword evidence="6" id="KW-0732">Signal</keyword>
<evidence type="ECO:0000256" key="4">
    <source>
        <dbReference type="ARBA" id="ARBA00023180"/>
    </source>
</evidence>
<dbReference type="InterPro" id="IPR008972">
    <property type="entry name" value="Cupredoxin"/>
</dbReference>
<dbReference type="SUPFAM" id="SSF49503">
    <property type="entry name" value="Cupredoxins"/>
    <property type="match status" value="1"/>
</dbReference>
<dbReference type="FunFam" id="2.60.40.420:FF:000034">
    <property type="entry name" value="Cupredoxin superfamily protein"/>
    <property type="match status" value="1"/>
</dbReference>
<keyword evidence="1" id="KW-0479">Metal-binding</keyword>
<dbReference type="InterPro" id="IPR028871">
    <property type="entry name" value="BlueCu_1_BS"/>
</dbReference>
<feature type="signal peptide" evidence="6">
    <location>
        <begin position="1"/>
        <end position="22"/>
    </location>
</feature>
<keyword evidence="2" id="KW-0186">Copper</keyword>
<sequence>MARVFKTVTFLVLVFAAVVVFAEDYDVGDDMEWMRPSDPQFYVTWATGKTFRVGDELEFDFAAGRHDVAVVTKDAFENCEKEKPISLMTTPPVKIMLNTTGPQYFICTIGDHCRFGQKLSINVVGTGATPGAGGGAAPGAGGGATPAPGSTPGATTPTTPSGTTTPTGTTTTPAGNGASSLGGATFLVAFVSAVVALF</sequence>
<keyword evidence="4" id="KW-0325">Glycoprotein</keyword>
<dbReference type="Proteomes" id="UP001558713">
    <property type="component" value="Unassembled WGS sequence"/>
</dbReference>
<evidence type="ECO:0000256" key="6">
    <source>
        <dbReference type="SAM" id="SignalP"/>
    </source>
</evidence>
<dbReference type="InterPro" id="IPR039391">
    <property type="entry name" value="Phytocyanin-like"/>
</dbReference>
<organism evidence="8 9">
    <name type="scientific">Cardamine amara subsp. amara</name>
    <dbReference type="NCBI Taxonomy" id="228776"/>
    <lineage>
        <taxon>Eukaryota</taxon>
        <taxon>Viridiplantae</taxon>
        <taxon>Streptophyta</taxon>
        <taxon>Embryophyta</taxon>
        <taxon>Tracheophyta</taxon>
        <taxon>Spermatophyta</taxon>
        <taxon>Magnoliopsida</taxon>
        <taxon>eudicotyledons</taxon>
        <taxon>Gunneridae</taxon>
        <taxon>Pentapetalae</taxon>
        <taxon>rosids</taxon>
        <taxon>malvids</taxon>
        <taxon>Brassicales</taxon>
        <taxon>Brassicaceae</taxon>
        <taxon>Cardamineae</taxon>
        <taxon>Cardamine</taxon>
    </lineage>
</organism>
<dbReference type="PANTHER" id="PTHR33021">
    <property type="entry name" value="BLUE COPPER PROTEIN"/>
    <property type="match status" value="1"/>
</dbReference>
<dbReference type="Gene3D" id="2.60.40.420">
    <property type="entry name" value="Cupredoxins - blue copper proteins"/>
    <property type="match status" value="1"/>
</dbReference>
<dbReference type="PROSITE" id="PS00196">
    <property type="entry name" value="COPPER_BLUE"/>
    <property type="match status" value="1"/>
</dbReference>
<evidence type="ECO:0000313" key="9">
    <source>
        <dbReference type="Proteomes" id="UP001558713"/>
    </source>
</evidence>
<feature type="compositionally biased region" description="Gly residues" evidence="5">
    <location>
        <begin position="133"/>
        <end position="144"/>
    </location>
</feature>
<gene>
    <name evidence="8" type="ORF">V5N11_032557</name>
</gene>
<dbReference type="CDD" id="cd13920">
    <property type="entry name" value="Stellacyanin"/>
    <property type="match status" value="1"/>
</dbReference>
<dbReference type="AlphaFoldDB" id="A0ABD0Z353"/>
<keyword evidence="9" id="KW-1185">Reference proteome</keyword>
<keyword evidence="3" id="KW-1015">Disulfide bond</keyword>
<dbReference type="EMBL" id="JBANAX010000904">
    <property type="protein sequence ID" value="KAL1189142.1"/>
    <property type="molecule type" value="Genomic_DNA"/>
</dbReference>
<evidence type="ECO:0000313" key="8">
    <source>
        <dbReference type="EMBL" id="KAL1189142.1"/>
    </source>
</evidence>
<evidence type="ECO:0000256" key="2">
    <source>
        <dbReference type="ARBA" id="ARBA00023008"/>
    </source>
</evidence>
<dbReference type="Pfam" id="PF02298">
    <property type="entry name" value="Cu_bind_like"/>
    <property type="match status" value="1"/>
</dbReference>
<dbReference type="GO" id="GO:0046872">
    <property type="term" value="F:metal ion binding"/>
    <property type="evidence" value="ECO:0007669"/>
    <property type="project" value="UniProtKB-KW"/>
</dbReference>
<evidence type="ECO:0000256" key="3">
    <source>
        <dbReference type="ARBA" id="ARBA00023157"/>
    </source>
</evidence>
<comment type="caution">
    <text evidence="8">The sequence shown here is derived from an EMBL/GenBank/DDBJ whole genome shotgun (WGS) entry which is preliminary data.</text>
</comment>
<feature type="domain" description="Phytocyanin" evidence="7">
    <location>
        <begin position="23"/>
        <end position="125"/>
    </location>
</feature>
<accession>A0ABD0Z353</accession>
<dbReference type="PROSITE" id="PS51485">
    <property type="entry name" value="PHYTOCYANIN"/>
    <property type="match status" value="1"/>
</dbReference>
<name>A0ABD0Z353_CARAN</name>
<dbReference type="PANTHER" id="PTHR33021:SF494">
    <property type="entry name" value="BLUE COPPER PROTEIN"/>
    <property type="match status" value="1"/>
</dbReference>
<feature type="chain" id="PRO_5044756027" evidence="6">
    <location>
        <begin position="23"/>
        <end position="198"/>
    </location>
</feature>
<evidence type="ECO:0000259" key="7">
    <source>
        <dbReference type="PROSITE" id="PS51485"/>
    </source>
</evidence>